<accession>A0A9Q3F8D6</accession>
<sequence>MVWGAFCGGTKGPLVILQGRQTAANLVSNIYRPALWPFVEHMEWAPYVLGRQQLTLMEDGAPIQTARVSQEWRERNGLVKLQWPPHSPDMNPIENLWKKMKLQVSTFYQPQTMDELQAAITAAWNDIPSQHLNQLSRPCQNECNKSLIDMVAPSTTEGFILKATPKKTS</sequence>
<evidence type="ECO:0000313" key="3">
    <source>
        <dbReference type="Proteomes" id="UP000765509"/>
    </source>
</evidence>
<dbReference type="Pfam" id="PF13358">
    <property type="entry name" value="DDE_3"/>
    <property type="match status" value="1"/>
</dbReference>
<dbReference type="GO" id="GO:0003676">
    <property type="term" value="F:nucleic acid binding"/>
    <property type="evidence" value="ECO:0007669"/>
    <property type="project" value="InterPro"/>
</dbReference>
<evidence type="ECO:0000259" key="1">
    <source>
        <dbReference type="Pfam" id="PF13358"/>
    </source>
</evidence>
<dbReference type="AlphaFoldDB" id="A0A9Q3F8D6"/>
<dbReference type="InterPro" id="IPR038717">
    <property type="entry name" value="Tc1-like_DDE_dom"/>
</dbReference>
<reference evidence="2" key="1">
    <citation type="submission" date="2021-03" db="EMBL/GenBank/DDBJ databases">
        <title>Draft genome sequence of rust myrtle Austropuccinia psidii MF-1, a brazilian biotype.</title>
        <authorList>
            <person name="Quecine M.C."/>
            <person name="Pachon D.M.R."/>
            <person name="Bonatelli M.L."/>
            <person name="Correr F.H."/>
            <person name="Franceschini L.M."/>
            <person name="Leite T.F."/>
            <person name="Margarido G.R.A."/>
            <person name="Almeida C.A."/>
            <person name="Ferrarezi J.A."/>
            <person name="Labate C.A."/>
        </authorList>
    </citation>
    <scope>NUCLEOTIDE SEQUENCE</scope>
    <source>
        <strain evidence="2">MF-1</strain>
    </source>
</reference>
<evidence type="ECO:0000313" key="2">
    <source>
        <dbReference type="EMBL" id="MBW0534349.1"/>
    </source>
</evidence>
<proteinExistence type="predicted"/>
<dbReference type="OrthoDB" id="2497579at2759"/>
<keyword evidence="3" id="KW-1185">Reference proteome</keyword>
<dbReference type="EMBL" id="AVOT02039324">
    <property type="protein sequence ID" value="MBW0534349.1"/>
    <property type="molecule type" value="Genomic_DNA"/>
</dbReference>
<name>A0A9Q3F8D6_9BASI</name>
<feature type="domain" description="Tc1-like transposase DDE" evidence="1">
    <location>
        <begin position="53"/>
        <end position="116"/>
    </location>
</feature>
<organism evidence="2 3">
    <name type="scientific">Austropuccinia psidii MF-1</name>
    <dbReference type="NCBI Taxonomy" id="1389203"/>
    <lineage>
        <taxon>Eukaryota</taxon>
        <taxon>Fungi</taxon>
        <taxon>Dikarya</taxon>
        <taxon>Basidiomycota</taxon>
        <taxon>Pucciniomycotina</taxon>
        <taxon>Pucciniomycetes</taxon>
        <taxon>Pucciniales</taxon>
        <taxon>Sphaerophragmiaceae</taxon>
        <taxon>Austropuccinia</taxon>
    </lineage>
</organism>
<gene>
    <name evidence="2" type="ORF">O181_074064</name>
</gene>
<dbReference type="Gene3D" id="3.30.420.10">
    <property type="entry name" value="Ribonuclease H-like superfamily/Ribonuclease H"/>
    <property type="match status" value="1"/>
</dbReference>
<dbReference type="InterPro" id="IPR036397">
    <property type="entry name" value="RNaseH_sf"/>
</dbReference>
<dbReference type="Proteomes" id="UP000765509">
    <property type="component" value="Unassembled WGS sequence"/>
</dbReference>
<protein>
    <recommendedName>
        <fullName evidence="1">Tc1-like transposase DDE domain-containing protein</fullName>
    </recommendedName>
</protein>
<comment type="caution">
    <text evidence="2">The sequence shown here is derived from an EMBL/GenBank/DDBJ whole genome shotgun (WGS) entry which is preliminary data.</text>
</comment>